<sequence>MLSLIFLCKIASGHAIAPHIDRDPHKHNGVTPPSLGIRINLNGPTPRTNNSGTRCDYSSARGTGDRWEITRRPLHYCIPRIRPCLLIRQFLIHIFELTP</sequence>
<feature type="signal peptide" evidence="1">
    <location>
        <begin position="1"/>
        <end position="15"/>
    </location>
</feature>
<proteinExistence type="predicted"/>
<protein>
    <recommendedName>
        <fullName evidence="4">Secreted protein</fullName>
    </recommendedName>
</protein>
<comment type="caution">
    <text evidence="2">The sequence shown here is derived from an EMBL/GenBank/DDBJ whole genome shotgun (WGS) entry which is preliminary data.</text>
</comment>
<dbReference type="AlphaFoldDB" id="A0A4Y2F186"/>
<evidence type="ECO:0000313" key="2">
    <source>
        <dbReference type="EMBL" id="GBM34537.1"/>
    </source>
</evidence>
<dbReference type="EMBL" id="BGPR01000762">
    <property type="protein sequence ID" value="GBM34537.1"/>
    <property type="molecule type" value="Genomic_DNA"/>
</dbReference>
<keyword evidence="1" id="KW-0732">Signal</keyword>
<reference evidence="2 3" key="1">
    <citation type="journal article" date="2019" name="Sci. Rep.">
        <title>Orb-weaving spider Araneus ventricosus genome elucidates the spidroin gene catalogue.</title>
        <authorList>
            <person name="Kono N."/>
            <person name="Nakamura H."/>
            <person name="Ohtoshi R."/>
            <person name="Moran D.A.P."/>
            <person name="Shinohara A."/>
            <person name="Yoshida Y."/>
            <person name="Fujiwara M."/>
            <person name="Mori M."/>
            <person name="Tomita M."/>
            <person name="Arakawa K."/>
        </authorList>
    </citation>
    <scope>NUCLEOTIDE SEQUENCE [LARGE SCALE GENOMIC DNA]</scope>
</reference>
<keyword evidence="3" id="KW-1185">Reference proteome</keyword>
<feature type="chain" id="PRO_5021322785" description="Secreted protein" evidence="1">
    <location>
        <begin position="16"/>
        <end position="99"/>
    </location>
</feature>
<accession>A0A4Y2F186</accession>
<evidence type="ECO:0008006" key="4">
    <source>
        <dbReference type="Google" id="ProtNLM"/>
    </source>
</evidence>
<dbReference type="Proteomes" id="UP000499080">
    <property type="component" value="Unassembled WGS sequence"/>
</dbReference>
<evidence type="ECO:0000313" key="3">
    <source>
        <dbReference type="Proteomes" id="UP000499080"/>
    </source>
</evidence>
<gene>
    <name evidence="2" type="ORF">AVEN_43192_1</name>
</gene>
<name>A0A4Y2F186_ARAVE</name>
<organism evidence="2 3">
    <name type="scientific">Araneus ventricosus</name>
    <name type="common">Orbweaver spider</name>
    <name type="synonym">Epeira ventricosa</name>
    <dbReference type="NCBI Taxonomy" id="182803"/>
    <lineage>
        <taxon>Eukaryota</taxon>
        <taxon>Metazoa</taxon>
        <taxon>Ecdysozoa</taxon>
        <taxon>Arthropoda</taxon>
        <taxon>Chelicerata</taxon>
        <taxon>Arachnida</taxon>
        <taxon>Araneae</taxon>
        <taxon>Araneomorphae</taxon>
        <taxon>Entelegynae</taxon>
        <taxon>Araneoidea</taxon>
        <taxon>Araneidae</taxon>
        <taxon>Araneus</taxon>
    </lineage>
</organism>
<evidence type="ECO:0000256" key="1">
    <source>
        <dbReference type="SAM" id="SignalP"/>
    </source>
</evidence>